<keyword evidence="1" id="KW-0175">Coiled coil</keyword>
<protein>
    <submittedName>
        <fullName evidence="3">SICAvar, type I</fullName>
    </submittedName>
</protein>
<proteinExistence type="predicted"/>
<dbReference type="InterPro" id="IPR024285">
    <property type="entry name" value="SICA_extracell_b"/>
</dbReference>
<evidence type="ECO:0000259" key="2">
    <source>
        <dbReference type="Pfam" id="PF12878"/>
    </source>
</evidence>
<sequence>SDVWDEVTDQLKDLSGNIEEKKKDKEVSKHCSTLNDKTGKEACLLIAAGLKHLYGIWGDDGKGDSVDASFQKMMNCVLLNAIADKLENEKFPCKDERKVADAIKKAFERENENIKNQSEACKADNVKCFKCPRVPNIANCRIGEESEKKELKDKVEEMLKKDGGQDEMKKIEAQAIKDIC</sequence>
<dbReference type="RefSeq" id="XP_038970148.1">
    <property type="nucleotide sequence ID" value="XM_039113482.1"/>
</dbReference>
<feature type="domain" description="Schizont-infected cell agglutination extracellular beta" evidence="2">
    <location>
        <begin position="2"/>
        <end position="142"/>
    </location>
</feature>
<comment type="caution">
    <text evidence="3">The sequence shown here is derived from an EMBL/GenBank/DDBJ whole genome shotgun (WGS) entry which is preliminary data.</text>
</comment>
<dbReference type="Proteomes" id="UP000031513">
    <property type="component" value="Unassembled WGS sequence"/>
</dbReference>
<dbReference type="InParanoid" id="A0A6H5FUN8"/>
<organism evidence="3 4">
    <name type="scientific">Plasmodium knowlesi (strain H)</name>
    <dbReference type="NCBI Taxonomy" id="5851"/>
    <lineage>
        <taxon>Eukaryota</taxon>
        <taxon>Sar</taxon>
        <taxon>Alveolata</taxon>
        <taxon>Apicomplexa</taxon>
        <taxon>Aconoidasida</taxon>
        <taxon>Haemosporida</taxon>
        <taxon>Plasmodiidae</taxon>
        <taxon>Plasmodium</taxon>
        <taxon>Plasmodium (Plasmodium)</taxon>
    </lineage>
</organism>
<feature type="coiled-coil region" evidence="1">
    <location>
        <begin position="97"/>
        <end position="161"/>
    </location>
</feature>
<dbReference type="GeneID" id="62348001"/>
<dbReference type="EMBL" id="CADCXE010000089">
    <property type="protein sequence ID" value="CAA9991418.1"/>
    <property type="molecule type" value="Genomic_DNA"/>
</dbReference>
<name>A0A6H5FUN8_PLAKH</name>
<keyword evidence="4" id="KW-1185">Reference proteome</keyword>
<dbReference type="VEuPathDB" id="PlasmoDB:PKNH_0005600"/>
<dbReference type="AlphaFoldDB" id="A0A6H5FUN8"/>
<feature type="non-terminal residue" evidence="3">
    <location>
        <position position="1"/>
    </location>
</feature>
<dbReference type="Pfam" id="PF12878">
    <property type="entry name" value="SICA_beta"/>
    <property type="match status" value="1"/>
</dbReference>
<reference evidence="3" key="1">
    <citation type="submission" date="2020-02" db="EMBL/GenBank/DDBJ databases">
        <authorList>
            <consortium name="Pathogen Informatics"/>
        </authorList>
    </citation>
    <scope>NUCLEOTIDE SEQUENCE [LARGE SCALE GENOMIC DNA]</scope>
    <source>
        <strain evidence="3">H</strain>
    </source>
</reference>
<gene>
    <name evidence="3" type="ORF">PKNH_0005600</name>
</gene>
<dbReference type="KEGG" id="pkn:PKNH_0005600"/>
<evidence type="ECO:0000313" key="4">
    <source>
        <dbReference type="Proteomes" id="UP000031513"/>
    </source>
</evidence>
<accession>A0A6H5FUN8</accession>
<feature type="non-terminal residue" evidence="3">
    <location>
        <position position="180"/>
    </location>
</feature>
<evidence type="ECO:0000313" key="3">
    <source>
        <dbReference type="EMBL" id="CAA9991418.1"/>
    </source>
</evidence>
<dbReference type="OrthoDB" id="10660414at2759"/>
<evidence type="ECO:0000256" key="1">
    <source>
        <dbReference type="SAM" id="Coils"/>
    </source>
</evidence>